<accession>A0A2N3YJL5</accession>
<dbReference type="OrthoDB" id="9798416at2"/>
<dbReference type="PANTHER" id="PTHR40275:SF1">
    <property type="entry name" value="SSL7038 PROTEIN"/>
    <property type="match status" value="1"/>
</dbReference>
<keyword evidence="3" id="KW-1185">Reference proteome</keyword>
<name>A0A2N3YJL5_9MICO</name>
<dbReference type="PANTHER" id="PTHR40275">
    <property type="entry name" value="SSL7038 PROTEIN"/>
    <property type="match status" value="1"/>
</dbReference>
<protein>
    <submittedName>
        <fullName evidence="2">Putative addiction module antidote protein</fullName>
    </submittedName>
</protein>
<reference evidence="2 3" key="1">
    <citation type="submission" date="2017-12" db="EMBL/GenBank/DDBJ databases">
        <title>Sequencing the genomes of 1000 Actinobacteria strains.</title>
        <authorList>
            <person name="Klenk H.-P."/>
        </authorList>
    </citation>
    <scope>NUCLEOTIDE SEQUENCE [LARGE SCALE GENOMIC DNA]</scope>
    <source>
        <strain evidence="2 3">DSM 12806</strain>
    </source>
</reference>
<dbReference type="Proteomes" id="UP000233781">
    <property type="component" value="Unassembled WGS sequence"/>
</dbReference>
<dbReference type="NCBIfam" id="TIGR02684">
    <property type="entry name" value="dnstrm_HI1420"/>
    <property type="match status" value="1"/>
</dbReference>
<dbReference type="Gene3D" id="1.10.260.40">
    <property type="entry name" value="lambda repressor-like DNA-binding domains"/>
    <property type="match status" value="1"/>
</dbReference>
<feature type="domain" description="HTH cro/C1-type" evidence="1">
    <location>
        <begin position="52"/>
        <end position="96"/>
    </location>
</feature>
<comment type="caution">
    <text evidence="2">The sequence shown here is derived from an EMBL/GenBank/DDBJ whole genome shotgun (WGS) entry which is preliminary data.</text>
</comment>
<dbReference type="InterPro" id="IPR010982">
    <property type="entry name" value="Lambda_DNA-bd_dom_sf"/>
</dbReference>
<gene>
    <name evidence="2" type="ORF">ATL31_1891</name>
</gene>
<dbReference type="GO" id="GO:0003677">
    <property type="term" value="F:DNA binding"/>
    <property type="evidence" value="ECO:0007669"/>
    <property type="project" value="InterPro"/>
</dbReference>
<dbReference type="EMBL" id="PJNE01000001">
    <property type="protein sequence ID" value="PKW27061.1"/>
    <property type="molecule type" value="Genomic_DNA"/>
</dbReference>
<organism evidence="2 3">
    <name type="scientific">Phycicoccus duodecadis</name>
    <dbReference type="NCBI Taxonomy" id="173053"/>
    <lineage>
        <taxon>Bacteria</taxon>
        <taxon>Bacillati</taxon>
        <taxon>Actinomycetota</taxon>
        <taxon>Actinomycetes</taxon>
        <taxon>Micrococcales</taxon>
        <taxon>Intrasporangiaceae</taxon>
        <taxon>Phycicoccus</taxon>
    </lineage>
</organism>
<dbReference type="RefSeq" id="WP_101395537.1">
    <property type="nucleotide sequence ID" value="NZ_PJNE01000001.1"/>
</dbReference>
<evidence type="ECO:0000259" key="1">
    <source>
        <dbReference type="PROSITE" id="PS50943"/>
    </source>
</evidence>
<dbReference type="CDD" id="cd00093">
    <property type="entry name" value="HTH_XRE"/>
    <property type="match status" value="1"/>
</dbReference>
<proteinExistence type="predicted"/>
<dbReference type="SUPFAM" id="SSF47413">
    <property type="entry name" value="lambda repressor-like DNA-binding domains"/>
    <property type="match status" value="1"/>
</dbReference>
<dbReference type="InterPro" id="IPR014057">
    <property type="entry name" value="HI1420"/>
</dbReference>
<dbReference type="InterPro" id="IPR001387">
    <property type="entry name" value="Cro/C1-type_HTH"/>
</dbReference>
<dbReference type="AlphaFoldDB" id="A0A2N3YJL5"/>
<dbReference type="Pfam" id="PF21716">
    <property type="entry name" value="dnstrm_HI1420"/>
    <property type="match status" value="1"/>
</dbReference>
<dbReference type="PROSITE" id="PS50943">
    <property type="entry name" value="HTH_CROC1"/>
    <property type="match status" value="1"/>
</dbReference>
<evidence type="ECO:0000313" key="2">
    <source>
        <dbReference type="EMBL" id="PKW27061.1"/>
    </source>
</evidence>
<sequence>MVDAFSPFDAADYLSDFDDAAAYLEAVIDEGDDDPARITEALGVVARSGNISELSRRAGISREGLYKALSADGNPSFATVLKLSRALGLRVRFESIE</sequence>
<evidence type="ECO:0000313" key="3">
    <source>
        <dbReference type="Proteomes" id="UP000233781"/>
    </source>
</evidence>